<dbReference type="SUPFAM" id="SSF52980">
    <property type="entry name" value="Restriction endonuclease-like"/>
    <property type="match status" value="1"/>
</dbReference>
<gene>
    <name evidence="3" type="ORF">AB0E65_12895</name>
</gene>
<reference evidence="3 4" key="1">
    <citation type="submission" date="2024-06" db="EMBL/GenBank/DDBJ databases">
        <title>The Natural Products Discovery Center: Release of the First 8490 Sequenced Strains for Exploring Actinobacteria Biosynthetic Diversity.</title>
        <authorList>
            <person name="Kalkreuter E."/>
            <person name="Kautsar S.A."/>
            <person name="Yang D."/>
            <person name="Bader C.D."/>
            <person name="Teijaro C.N."/>
            <person name="Fluegel L."/>
            <person name="Davis C.M."/>
            <person name="Simpson J.R."/>
            <person name="Lauterbach L."/>
            <person name="Steele A.D."/>
            <person name="Gui C."/>
            <person name="Meng S."/>
            <person name="Li G."/>
            <person name="Viehrig K."/>
            <person name="Ye F."/>
            <person name="Su P."/>
            <person name="Kiefer A.F."/>
            <person name="Nichols A."/>
            <person name="Cepeda A.J."/>
            <person name="Yan W."/>
            <person name="Fan B."/>
            <person name="Jiang Y."/>
            <person name="Adhikari A."/>
            <person name="Zheng C.-J."/>
            <person name="Schuster L."/>
            <person name="Cowan T.M."/>
            <person name="Smanski M.J."/>
            <person name="Chevrette M.G."/>
            <person name="De Carvalho L.P.S."/>
            <person name="Shen B."/>
        </authorList>
    </citation>
    <scope>NUCLEOTIDE SEQUENCE [LARGE SCALE GENOMIC DNA]</scope>
    <source>
        <strain evidence="3 4">NPDC038104</strain>
    </source>
</reference>
<dbReference type="Proteomes" id="UP001550850">
    <property type="component" value="Unassembled WGS sequence"/>
</dbReference>
<dbReference type="NCBIfam" id="NF009154">
    <property type="entry name" value="PRK12497.3-3"/>
    <property type="match status" value="1"/>
</dbReference>
<dbReference type="PANTHER" id="PTHR34039:SF1">
    <property type="entry name" value="UPF0102 PROTEIN YRAN"/>
    <property type="match status" value="1"/>
</dbReference>
<dbReference type="EMBL" id="JBEZUR010000015">
    <property type="protein sequence ID" value="MEU3555093.1"/>
    <property type="molecule type" value="Genomic_DNA"/>
</dbReference>
<dbReference type="Gene3D" id="3.40.1350.10">
    <property type="match status" value="1"/>
</dbReference>
<dbReference type="HAMAP" id="MF_00048">
    <property type="entry name" value="UPF0102"/>
    <property type="match status" value="1"/>
</dbReference>
<keyword evidence="4" id="KW-1185">Reference proteome</keyword>
<proteinExistence type="inferred from homology"/>
<evidence type="ECO:0000313" key="4">
    <source>
        <dbReference type="Proteomes" id="UP001550850"/>
    </source>
</evidence>
<dbReference type="InterPro" id="IPR003509">
    <property type="entry name" value="UPF0102_YraN-like"/>
</dbReference>
<dbReference type="PANTHER" id="PTHR34039">
    <property type="entry name" value="UPF0102 PROTEIN YRAN"/>
    <property type="match status" value="1"/>
</dbReference>
<dbReference type="RefSeq" id="WP_245967556.1">
    <property type="nucleotide sequence ID" value="NZ_BEVZ01000004.1"/>
</dbReference>
<sequence>MGLAARGPTRGRRGGARGALGAWGEALAARRLTDAGMTVLDRNWRGGRAGEIDIVARDGDAVVVCEVKTRRAPAEGGAAFEHPMAAVTPAKAARLRGLAERWVQEHGGAPPGGVRIDVVGVLLPRRGAPQVEHVRGVA</sequence>
<protein>
    <recommendedName>
        <fullName evidence="2">UPF0102 protein AB0E65_12895</fullName>
    </recommendedName>
</protein>
<comment type="similarity">
    <text evidence="1 2">Belongs to the UPF0102 family.</text>
</comment>
<accession>A0ABV2YH93</accession>
<evidence type="ECO:0000256" key="2">
    <source>
        <dbReference type="HAMAP-Rule" id="MF_00048"/>
    </source>
</evidence>
<dbReference type="InterPro" id="IPR011335">
    <property type="entry name" value="Restrct_endonuc-II-like"/>
</dbReference>
<evidence type="ECO:0000313" key="3">
    <source>
        <dbReference type="EMBL" id="MEU3555093.1"/>
    </source>
</evidence>
<organism evidence="3 4">
    <name type="scientific">Streptomyces fragilis</name>
    <dbReference type="NCBI Taxonomy" id="67301"/>
    <lineage>
        <taxon>Bacteria</taxon>
        <taxon>Bacillati</taxon>
        <taxon>Actinomycetota</taxon>
        <taxon>Actinomycetes</taxon>
        <taxon>Kitasatosporales</taxon>
        <taxon>Streptomycetaceae</taxon>
        <taxon>Streptomyces</taxon>
    </lineage>
</organism>
<evidence type="ECO:0000256" key="1">
    <source>
        <dbReference type="ARBA" id="ARBA00006738"/>
    </source>
</evidence>
<name>A0ABV2YH93_9ACTN</name>
<dbReference type="InterPro" id="IPR011856">
    <property type="entry name" value="tRNA_endonuc-like_dom_sf"/>
</dbReference>
<dbReference type="Pfam" id="PF02021">
    <property type="entry name" value="UPF0102"/>
    <property type="match status" value="1"/>
</dbReference>
<comment type="caution">
    <text evidence="3">The sequence shown here is derived from an EMBL/GenBank/DDBJ whole genome shotgun (WGS) entry which is preliminary data.</text>
</comment>